<feature type="chain" id="PRO_5047167891" description="Glycoside hydrolase family 92 protein" evidence="1">
    <location>
        <begin position="19"/>
        <end position="824"/>
    </location>
</feature>
<feature type="signal peptide" evidence="1">
    <location>
        <begin position="1"/>
        <end position="18"/>
    </location>
</feature>
<dbReference type="Pfam" id="PF17678">
    <property type="entry name" value="Glyco_hydro_92N"/>
    <property type="match status" value="1"/>
</dbReference>
<evidence type="ECO:0000259" key="2">
    <source>
        <dbReference type="Pfam" id="PF07971"/>
    </source>
</evidence>
<dbReference type="PANTHER" id="PTHR12143:SF25">
    <property type="entry name" value="FAMILY PROTEIN, PUTATIVE (AFU_ORTHOLOGUE AFUA_1G10790)-RELATED"/>
    <property type="match status" value="1"/>
</dbReference>
<feature type="domain" description="Glycosyl hydrolase family 92" evidence="2">
    <location>
        <begin position="288"/>
        <end position="770"/>
    </location>
</feature>
<dbReference type="InterPro" id="IPR012939">
    <property type="entry name" value="Glyco_hydro_92"/>
</dbReference>
<name>A0ABR1TW38_9PEZI</name>
<keyword evidence="5" id="KW-1185">Reference proteome</keyword>
<dbReference type="Gene3D" id="3.30.2080.10">
    <property type="entry name" value="GH92 mannosidase domain"/>
    <property type="match status" value="1"/>
</dbReference>
<dbReference type="PANTHER" id="PTHR12143">
    <property type="entry name" value="PEPTIDE N-GLYCANASE PNGASE -RELATED"/>
    <property type="match status" value="1"/>
</dbReference>
<organism evidence="4 5">
    <name type="scientific">Apiospora phragmitis</name>
    <dbReference type="NCBI Taxonomy" id="2905665"/>
    <lineage>
        <taxon>Eukaryota</taxon>
        <taxon>Fungi</taxon>
        <taxon>Dikarya</taxon>
        <taxon>Ascomycota</taxon>
        <taxon>Pezizomycotina</taxon>
        <taxon>Sordariomycetes</taxon>
        <taxon>Xylariomycetidae</taxon>
        <taxon>Amphisphaeriales</taxon>
        <taxon>Apiosporaceae</taxon>
        <taxon>Apiospora</taxon>
    </lineage>
</organism>
<keyword evidence="1" id="KW-0732">Signal</keyword>
<proteinExistence type="predicted"/>
<accession>A0ABR1TW38</accession>
<dbReference type="Gene3D" id="1.20.1050.60">
    <property type="entry name" value="alpha-1,2-mannosidase"/>
    <property type="match status" value="1"/>
</dbReference>
<dbReference type="EMBL" id="JAQQWL010000011">
    <property type="protein sequence ID" value="KAK8050787.1"/>
    <property type="molecule type" value="Genomic_DNA"/>
</dbReference>
<dbReference type="Gene3D" id="1.20.1610.10">
    <property type="entry name" value="alpha-1,2-mannosidases domains"/>
    <property type="match status" value="1"/>
</dbReference>
<dbReference type="RefSeq" id="XP_066713036.1">
    <property type="nucleotide sequence ID" value="XM_066863926.1"/>
</dbReference>
<dbReference type="GeneID" id="92096989"/>
<comment type="caution">
    <text evidence="4">The sequence shown here is derived from an EMBL/GenBank/DDBJ whole genome shotgun (WGS) entry which is preliminary data.</text>
</comment>
<dbReference type="Pfam" id="PF07971">
    <property type="entry name" value="Glyco_hydro_92"/>
    <property type="match status" value="1"/>
</dbReference>
<dbReference type="Gene3D" id="2.70.98.10">
    <property type="match status" value="1"/>
</dbReference>
<dbReference type="SUPFAM" id="SSF48208">
    <property type="entry name" value="Six-hairpin glycosidases"/>
    <property type="match status" value="1"/>
</dbReference>
<feature type="domain" description="Glycosyl hydrolase family 92 N-terminal" evidence="3">
    <location>
        <begin position="31"/>
        <end position="281"/>
    </location>
</feature>
<dbReference type="InterPro" id="IPR050883">
    <property type="entry name" value="PNGase"/>
</dbReference>
<dbReference type="InterPro" id="IPR008928">
    <property type="entry name" value="6-hairpin_glycosidase_sf"/>
</dbReference>
<reference evidence="4 5" key="1">
    <citation type="submission" date="2023-01" db="EMBL/GenBank/DDBJ databases">
        <title>Analysis of 21 Apiospora genomes using comparative genomics revels a genus with tremendous synthesis potential of carbohydrate active enzymes and secondary metabolites.</title>
        <authorList>
            <person name="Sorensen T."/>
        </authorList>
    </citation>
    <scope>NUCLEOTIDE SEQUENCE [LARGE SCALE GENOMIC DNA]</scope>
    <source>
        <strain evidence="4 5">CBS 135458</strain>
    </source>
</reference>
<evidence type="ECO:0000259" key="3">
    <source>
        <dbReference type="Pfam" id="PF17678"/>
    </source>
</evidence>
<protein>
    <recommendedName>
        <fullName evidence="6">Glycoside hydrolase family 92 protein</fullName>
    </recommendedName>
</protein>
<evidence type="ECO:0000256" key="1">
    <source>
        <dbReference type="SAM" id="SignalP"/>
    </source>
</evidence>
<dbReference type="InterPro" id="IPR041371">
    <property type="entry name" value="GH92_N"/>
</dbReference>
<evidence type="ECO:0008006" key="6">
    <source>
        <dbReference type="Google" id="ProtNLM"/>
    </source>
</evidence>
<evidence type="ECO:0000313" key="4">
    <source>
        <dbReference type="EMBL" id="KAK8050787.1"/>
    </source>
</evidence>
<dbReference type="InterPro" id="IPR014718">
    <property type="entry name" value="GH-type_carb-bd"/>
</dbReference>
<gene>
    <name evidence="4" type="ORF">PG994_012517</name>
</gene>
<evidence type="ECO:0000313" key="5">
    <source>
        <dbReference type="Proteomes" id="UP001480595"/>
    </source>
</evidence>
<sequence length="824" mass="90186">MAIRWAPVLACLAVGALGDVTPAEDFDPLQFVDVLIGSTNAGNVFPGASQPYGMAKAVADTNSSSNQGGFTLDGSPVQGYSVLHDSGTGGQPSLGNFPFFVYPSCPGDDINLCDFPKKTRVKHGFFKPENVKAQPGYFSIALDIGVQAEMTTTQHTALFRFTLPNGTGANGTYPFVMQDLSDLSDSRQDNGTVSVDAQTGRISGGAKFLPSFGSGSYTAYFCTDFSGPAIQDSGIYVNSRATTEAKDLTISRSINGYPLPGGAFVRFQDATNPILARTGVSLISTERACANAEAEIPDFNFDSVTKAAKDAWKAKLSPITVSSGGGVAQDLITNFYSGVYRTMVNPQNYTGENPLWKSDEPYFDSFYCLWDSFRSQIPFLVILDPVAVAQIIRSLIDTYRYEGWLPDCKMSLCRGYTQGGSNADNVLVDAYLKGISDGIDWNVGYQAIVKDAEVEPYDWATHGRGGLDSWKSLGYIPVQDLDYKGFGTMTRSISRTLEYAYNDFCISLMSQAMNNTADQEKYLDSSENWKNVFYPDQTSILPTGVDTGFKGFFQAKYLNQTWASQDPLTCSNIDTTGIACSLQNTGRETFEDSTWEYGFFVPQNQGDLISIYGGPSEFVRRLDYLHDQNITNIGNEPSFLTVFQYHYAGRPGKSAARSHFYIPRYFNPTPGGLPGNDDSGAMGSFVAFSMMGLFPNPGQNVYLITPPFFESVNLTHPTTGKTATIRNVNFDPSYEAIYIQSATLNGEPYTKNWLDHSFFLEGKELVLTLGTTESTTWGTAVKDLPPSTGKYVGFNGTSSNQRLRGRSALKYRSDIWKMDAFAHS</sequence>
<dbReference type="Proteomes" id="UP001480595">
    <property type="component" value="Unassembled WGS sequence"/>
</dbReference>